<gene>
    <name evidence="1" type="ORF">KDL01_04890</name>
</gene>
<reference evidence="1" key="1">
    <citation type="submission" date="2021-04" db="EMBL/GenBank/DDBJ databases">
        <title>Genome based classification of Actinospica acidithermotolerans sp. nov., an actinobacterium isolated from an Indonesian hot spring.</title>
        <authorList>
            <person name="Kusuma A.B."/>
            <person name="Putra K.E."/>
            <person name="Nafisah S."/>
            <person name="Loh J."/>
            <person name="Nouioui I."/>
            <person name="Goodfellow M."/>
        </authorList>
    </citation>
    <scope>NUCLEOTIDE SEQUENCE</scope>
    <source>
        <strain evidence="1">CSCA 57</strain>
    </source>
</reference>
<dbReference type="EMBL" id="JAGSOG010000013">
    <property type="protein sequence ID" value="MBR7832582.1"/>
    <property type="molecule type" value="Genomic_DNA"/>
</dbReference>
<evidence type="ECO:0000313" key="2">
    <source>
        <dbReference type="Proteomes" id="UP000675781"/>
    </source>
</evidence>
<dbReference type="Proteomes" id="UP000675781">
    <property type="component" value="Unassembled WGS sequence"/>
</dbReference>
<accession>A0A941EL78</accession>
<name>A0A941EL78_9ACTN</name>
<dbReference type="RefSeq" id="WP_212527109.1">
    <property type="nucleotide sequence ID" value="NZ_JAGSOG010000013.1"/>
</dbReference>
<protein>
    <submittedName>
        <fullName evidence="1">Uncharacterized protein</fullName>
    </submittedName>
</protein>
<dbReference type="AlphaFoldDB" id="A0A941EL78"/>
<proteinExistence type="predicted"/>
<evidence type="ECO:0000313" key="1">
    <source>
        <dbReference type="EMBL" id="MBR7832582.1"/>
    </source>
</evidence>
<organism evidence="1 2">
    <name type="scientific">Actinospica durhamensis</name>
    <dbReference type="NCBI Taxonomy" id="1508375"/>
    <lineage>
        <taxon>Bacteria</taxon>
        <taxon>Bacillati</taxon>
        <taxon>Actinomycetota</taxon>
        <taxon>Actinomycetes</taxon>
        <taxon>Catenulisporales</taxon>
        <taxon>Actinospicaceae</taxon>
        <taxon>Actinospica</taxon>
    </lineage>
</organism>
<sequence>MAGTATSRGVRLAGHYLNELLLTEYRRQWYYRGDRNRSNKVNTMAVAYVLAVHRLGDTAVEVEYQEDAKRIKDTVYRALVGRILTRETLELFMDAFAMSEAHCETLARLWDGTAAPRVLIGDMPPIARPNPAARTKRRYETVQRHEFHYLGADGQPVRHRTIQTIRALVDGYSVHPYTFDLSEVELEFVLGGAPSEPYQLQGTHWAVDVQLPETLSIGQAVPMEFSTIFRNDAPLEPCFRYATHQRLTDLMFRVEFHPRCLPRSVHWTEWRDYREPDDVVTHSQSAALNREHSVVQHLEVLENAVAGFAWEF</sequence>
<comment type="caution">
    <text evidence="1">The sequence shown here is derived from an EMBL/GenBank/DDBJ whole genome shotgun (WGS) entry which is preliminary data.</text>
</comment>
<keyword evidence="2" id="KW-1185">Reference proteome</keyword>